<protein>
    <submittedName>
        <fullName evidence="2">F-box domain-containing protein</fullName>
    </submittedName>
</protein>
<reference evidence="1" key="1">
    <citation type="journal article" date="2013" name="Genetics">
        <title>The draft genome and transcriptome of Panagrellus redivivus are shaped by the harsh demands of a free-living lifestyle.</title>
        <authorList>
            <person name="Srinivasan J."/>
            <person name="Dillman A.R."/>
            <person name="Macchietto M.G."/>
            <person name="Heikkinen L."/>
            <person name="Lakso M."/>
            <person name="Fracchia K.M."/>
            <person name="Antoshechkin I."/>
            <person name="Mortazavi A."/>
            <person name="Wong G."/>
            <person name="Sternberg P.W."/>
        </authorList>
    </citation>
    <scope>NUCLEOTIDE SEQUENCE [LARGE SCALE GENOMIC DNA]</scope>
    <source>
        <strain evidence="1">MT8872</strain>
    </source>
</reference>
<dbReference type="Proteomes" id="UP000492821">
    <property type="component" value="Unassembled WGS sequence"/>
</dbReference>
<dbReference type="WBParaSite" id="Pan_g12791.t1">
    <property type="protein sequence ID" value="Pan_g12791.t1"/>
    <property type="gene ID" value="Pan_g12791"/>
</dbReference>
<dbReference type="AlphaFoldDB" id="A0A7E4UUR0"/>
<keyword evidence="1" id="KW-1185">Reference proteome</keyword>
<proteinExistence type="predicted"/>
<evidence type="ECO:0000313" key="2">
    <source>
        <dbReference type="WBParaSite" id="Pan_g12791.t1"/>
    </source>
</evidence>
<accession>A0A7E4UUR0</accession>
<evidence type="ECO:0000313" key="1">
    <source>
        <dbReference type="Proteomes" id="UP000492821"/>
    </source>
</evidence>
<sequence length="314" mass="35914">MRDLFDTMITLPSLRSVGDFSPKLMAFALSSRSAFFILTNYASENIAEIVVSRDNILAGTRRTKRYSFRTLREVHFVSMCQKYVPRVLFIDVVHSDEFVDKLCNFLEGMPNLEDVDLKPICWSEAEAAKYQKLLKAAARVSTVTADKLFLSSAQTLSTALHFPNLTKLMIRLGLSDLLSEMDVSKLTRHTFPVLENVHFESRNLCLSREGFINVAKFCDIIHRTVSEVKLSQGWTDETGVETIEYLNLIRNLFENIKFHNKFTLTVNVDFYCGLNLTLLEEAGFQLKDESWWCCETKFGDTNVVFNINGDSFAF</sequence>
<organism evidence="1 2">
    <name type="scientific">Panagrellus redivivus</name>
    <name type="common">Microworm</name>
    <dbReference type="NCBI Taxonomy" id="6233"/>
    <lineage>
        <taxon>Eukaryota</taxon>
        <taxon>Metazoa</taxon>
        <taxon>Ecdysozoa</taxon>
        <taxon>Nematoda</taxon>
        <taxon>Chromadorea</taxon>
        <taxon>Rhabditida</taxon>
        <taxon>Tylenchina</taxon>
        <taxon>Panagrolaimomorpha</taxon>
        <taxon>Panagrolaimoidea</taxon>
        <taxon>Panagrolaimidae</taxon>
        <taxon>Panagrellus</taxon>
    </lineage>
</organism>
<name>A0A7E4UUR0_PANRE</name>
<reference evidence="2" key="2">
    <citation type="submission" date="2020-10" db="UniProtKB">
        <authorList>
            <consortium name="WormBaseParasite"/>
        </authorList>
    </citation>
    <scope>IDENTIFICATION</scope>
</reference>